<comment type="caution">
    <text evidence="6">The sequence shown here is derived from an EMBL/GenBank/DDBJ whole genome shotgun (WGS) entry which is preliminary data.</text>
</comment>
<name>A0ABX0BYY2_9PSEU</name>
<evidence type="ECO:0000313" key="7">
    <source>
        <dbReference type="Proteomes" id="UP000470404"/>
    </source>
</evidence>
<dbReference type="Proteomes" id="UP000470404">
    <property type="component" value="Unassembled WGS sequence"/>
</dbReference>
<dbReference type="PROSITE" id="PS00893">
    <property type="entry name" value="NUDIX_BOX"/>
    <property type="match status" value="1"/>
</dbReference>
<gene>
    <name evidence="6" type="ORF">G3I59_21105</name>
</gene>
<comment type="similarity">
    <text evidence="2 4">Belongs to the Nudix hydrolase family.</text>
</comment>
<evidence type="ECO:0000259" key="5">
    <source>
        <dbReference type="PROSITE" id="PS51462"/>
    </source>
</evidence>
<keyword evidence="7" id="KW-1185">Reference proteome</keyword>
<dbReference type="PANTHER" id="PTHR43046:SF14">
    <property type="entry name" value="MUTT_NUDIX FAMILY PROTEIN"/>
    <property type="match status" value="1"/>
</dbReference>
<evidence type="ECO:0000256" key="2">
    <source>
        <dbReference type="ARBA" id="ARBA00005582"/>
    </source>
</evidence>
<evidence type="ECO:0000256" key="4">
    <source>
        <dbReference type="RuleBase" id="RU003476"/>
    </source>
</evidence>
<dbReference type="Gene3D" id="3.90.79.10">
    <property type="entry name" value="Nucleoside Triphosphate Pyrophosphohydrolase"/>
    <property type="match status" value="1"/>
</dbReference>
<reference evidence="6 7" key="1">
    <citation type="submission" date="2020-01" db="EMBL/GenBank/DDBJ databases">
        <title>Insect and environment-associated Actinomycetes.</title>
        <authorList>
            <person name="Currrie C."/>
            <person name="Chevrette M."/>
            <person name="Carlson C."/>
            <person name="Stubbendieck R."/>
            <person name="Wendt-Pienkowski E."/>
        </authorList>
    </citation>
    <scope>NUCLEOTIDE SEQUENCE [LARGE SCALE GENOMIC DNA]</scope>
    <source>
        <strain evidence="6 7">SID8386</strain>
    </source>
</reference>
<dbReference type="PROSITE" id="PS51462">
    <property type="entry name" value="NUDIX"/>
    <property type="match status" value="1"/>
</dbReference>
<dbReference type="InterPro" id="IPR000086">
    <property type="entry name" value="NUDIX_hydrolase_dom"/>
</dbReference>
<organism evidence="6 7">
    <name type="scientific">Amycolatopsis rubida</name>
    <dbReference type="NCBI Taxonomy" id="112413"/>
    <lineage>
        <taxon>Bacteria</taxon>
        <taxon>Bacillati</taxon>
        <taxon>Actinomycetota</taxon>
        <taxon>Actinomycetes</taxon>
        <taxon>Pseudonocardiales</taxon>
        <taxon>Pseudonocardiaceae</taxon>
        <taxon>Amycolatopsis</taxon>
    </lineage>
</organism>
<dbReference type="SUPFAM" id="SSF55811">
    <property type="entry name" value="Nudix"/>
    <property type="match status" value="1"/>
</dbReference>
<dbReference type="InterPro" id="IPR020084">
    <property type="entry name" value="NUDIX_hydrolase_CS"/>
</dbReference>
<dbReference type="Pfam" id="PF00293">
    <property type="entry name" value="NUDIX"/>
    <property type="match status" value="1"/>
</dbReference>
<dbReference type="PANTHER" id="PTHR43046">
    <property type="entry name" value="GDP-MANNOSE MANNOSYL HYDROLASE"/>
    <property type="match status" value="1"/>
</dbReference>
<dbReference type="GO" id="GO:0016787">
    <property type="term" value="F:hydrolase activity"/>
    <property type="evidence" value="ECO:0007669"/>
    <property type="project" value="UniProtKB-KW"/>
</dbReference>
<accession>A0ABX0BYY2</accession>
<dbReference type="InterPro" id="IPR020476">
    <property type="entry name" value="Nudix_hydrolase"/>
</dbReference>
<dbReference type="InterPro" id="IPR015797">
    <property type="entry name" value="NUDIX_hydrolase-like_dom_sf"/>
</dbReference>
<keyword evidence="3 4" id="KW-0378">Hydrolase</keyword>
<dbReference type="PRINTS" id="PR00502">
    <property type="entry name" value="NUDIXFAMILY"/>
</dbReference>
<proteinExistence type="inferred from homology"/>
<feature type="domain" description="Nudix hydrolase" evidence="5">
    <location>
        <begin position="37"/>
        <end position="165"/>
    </location>
</feature>
<evidence type="ECO:0000313" key="6">
    <source>
        <dbReference type="EMBL" id="NEC58031.1"/>
    </source>
</evidence>
<sequence>MRWKVHGERELYHSDWVQLCLSEIEFDSERREHHLIRLAPSVGIVIVNDRDQVLMLWRHRFTTDTWNWELPGGWMESGESPAKAAAREAEEETGWRPRSIREIGYLQPIAGITDAEQYIFLAEGADRIGPPPDAYESDRVAWVPLAEVPGLIRRRQIVGGVSVAGLLQLLTEREPRGEQQ</sequence>
<evidence type="ECO:0000256" key="1">
    <source>
        <dbReference type="ARBA" id="ARBA00001946"/>
    </source>
</evidence>
<dbReference type="RefSeq" id="WP_067593368.1">
    <property type="nucleotide sequence ID" value="NZ_JAAGNC010000096.1"/>
</dbReference>
<evidence type="ECO:0000256" key="3">
    <source>
        <dbReference type="ARBA" id="ARBA00022801"/>
    </source>
</evidence>
<comment type="cofactor">
    <cofactor evidence="1">
        <name>Mg(2+)</name>
        <dbReference type="ChEBI" id="CHEBI:18420"/>
    </cofactor>
</comment>
<dbReference type="EMBL" id="JAAGNC010000096">
    <property type="protein sequence ID" value="NEC58031.1"/>
    <property type="molecule type" value="Genomic_DNA"/>
</dbReference>
<protein>
    <submittedName>
        <fullName evidence="6">NUDIX hydrolase</fullName>
    </submittedName>
</protein>